<dbReference type="SUPFAM" id="SSF88946">
    <property type="entry name" value="Sigma2 domain of RNA polymerase sigma factors"/>
    <property type="match status" value="1"/>
</dbReference>
<dbReference type="InterPro" id="IPR013325">
    <property type="entry name" value="RNA_pol_sigma_r2"/>
</dbReference>
<feature type="domain" description="RNA polymerase sigma-70 region 2" evidence="6">
    <location>
        <begin position="9"/>
        <end position="72"/>
    </location>
</feature>
<evidence type="ECO:0000313" key="9">
    <source>
        <dbReference type="Proteomes" id="UP000034034"/>
    </source>
</evidence>
<dbReference type="AlphaFoldDB" id="A0A0F7FV67"/>
<dbReference type="InterPro" id="IPR014284">
    <property type="entry name" value="RNA_pol_sigma-70_dom"/>
</dbReference>
<name>A0A0F7FV67_9ACTN</name>
<evidence type="ECO:0000313" key="8">
    <source>
        <dbReference type="EMBL" id="AKG44420.1"/>
    </source>
</evidence>
<dbReference type="PANTHER" id="PTHR43133:SF52">
    <property type="entry name" value="ECF RNA POLYMERASE SIGMA FACTOR SIGL"/>
    <property type="match status" value="1"/>
</dbReference>
<proteinExistence type="inferred from homology"/>
<keyword evidence="9" id="KW-1185">Reference proteome</keyword>
<dbReference type="Proteomes" id="UP000034034">
    <property type="component" value="Chromosome"/>
</dbReference>
<dbReference type="SUPFAM" id="SSF88659">
    <property type="entry name" value="Sigma3 and sigma4 domains of RNA polymerase sigma factors"/>
    <property type="match status" value="1"/>
</dbReference>
<accession>A0A0F7FV67</accession>
<dbReference type="Gene3D" id="1.10.1740.10">
    <property type="match status" value="1"/>
</dbReference>
<keyword evidence="4" id="KW-0238">DNA-binding</keyword>
<feature type="domain" description="RNA polymerase sigma factor 70 region 4 type 2" evidence="7">
    <location>
        <begin position="112"/>
        <end position="162"/>
    </location>
</feature>
<dbReference type="EMBL" id="CP009922">
    <property type="protein sequence ID" value="AKG44420.1"/>
    <property type="molecule type" value="Genomic_DNA"/>
</dbReference>
<dbReference type="GO" id="GO:0003677">
    <property type="term" value="F:DNA binding"/>
    <property type="evidence" value="ECO:0007669"/>
    <property type="project" value="UniProtKB-KW"/>
</dbReference>
<dbReference type="InterPro" id="IPR013324">
    <property type="entry name" value="RNA_pol_sigma_r3/r4-like"/>
</dbReference>
<keyword evidence="3" id="KW-0731">Sigma factor</keyword>
<evidence type="ECO:0000256" key="5">
    <source>
        <dbReference type="ARBA" id="ARBA00023163"/>
    </source>
</evidence>
<dbReference type="PATRIC" id="fig|408015.6.peg.3073"/>
<organism evidence="8 9">
    <name type="scientific">Streptomyces xiamenensis</name>
    <dbReference type="NCBI Taxonomy" id="408015"/>
    <lineage>
        <taxon>Bacteria</taxon>
        <taxon>Bacillati</taxon>
        <taxon>Actinomycetota</taxon>
        <taxon>Actinomycetes</taxon>
        <taxon>Kitasatosporales</taxon>
        <taxon>Streptomycetaceae</taxon>
        <taxon>Streptomyces</taxon>
    </lineage>
</organism>
<dbReference type="InterPro" id="IPR013249">
    <property type="entry name" value="RNA_pol_sigma70_r4_t2"/>
</dbReference>
<keyword evidence="2" id="KW-0805">Transcription regulation</keyword>
<keyword evidence="5" id="KW-0804">Transcription</keyword>
<dbReference type="NCBIfam" id="TIGR02937">
    <property type="entry name" value="sigma70-ECF"/>
    <property type="match status" value="1"/>
</dbReference>
<dbReference type="InterPro" id="IPR007627">
    <property type="entry name" value="RNA_pol_sigma70_r2"/>
</dbReference>
<dbReference type="InterPro" id="IPR039425">
    <property type="entry name" value="RNA_pol_sigma-70-like"/>
</dbReference>
<dbReference type="CDD" id="cd06171">
    <property type="entry name" value="Sigma70_r4"/>
    <property type="match status" value="1"/>
</dbReference>
<dbReference type="STRING" id="408015.SXIM_30360"/>
<dbReference type="Pfam" id="PF04542">
    <property type="entry name" value="Sigma70_r2"/>
    <property type="match status" value="1"/>
</dbReference>
<evidence type="ECO:0000256" key="1">
    <source>
        <dbReference type="ARBA" id="ARBA00010641"/>
    </source>
</evidence>
<comment type="similarity">
    <text evidence="1">Belongs to the sigma-70 factor family. ECF subfamily.</text>
</comment>
<gene>
    <name evidence="8" type="ORF">SXIM_30360</name>
</gene>
<dbReference type="InterPro" id="IPR036388">
    <property type="entry name" value="WH-like_DNA-bd_sf"/>
</dbReference>
<sequence length="176" mass="19717">MSAEQWLIHRAEIVHYVRHLLDGDIHAAEDVAQETAIRLWLHPEVLKSGRSLRPWLRTVARNIVVDRHRRVRARPTEVNLATELDVEGPQATASNVLDGHRAFETIESETVVADMLSCLSPKHRAAVLAVYVQGHHVNDVATMLGIPPGTVKSRCHKAIRQLQQVFRVEAKSPMAA</sequence>
<dbReference type="KEGG" id="sxi:SXIM_30360"/>
<dbReference type="Pfam" id="PF08281">
    <property type="entry name" value="Sigma70_r4_2"/>
    <property type="match status" value="1"/>
</dbReference>
<dbReference type="GO" id="GO:0016987">
    <property type="term" value="F:sigma factor activity"/>
    <property type="evidence" value="ECO:0007669"/>
    <property type="project" value="UniProtKB-KW"/>
</dbReference>
<evidence type="ECO:0000256" key="2">
    <source>
        <dbReference type="ARBA" id="ARBA00023015"/>
    </source>
</evidence>
<dbReference type="Gene3D" id="1.10.10.10">
    <property type="entry name" value="Winged helix-like DNA-binding domain superfamily/Winged helix DNA-binding domain"/>
    <property type="match status" value="1"/>
</dbReference>
<evidence type="ECO:0000256" key="3">
    <source>
        <dbReference type="ARBA" id="ARBA00023082"/>
    </source>
</evidence>
<evidence type="ECO:0000259" key="7">
    <source>
        <dbReference type="Pfam" id="PF08281"/>
    </source>
</evidence>
<dbReference type="PANTHER" id="PTHR43133">
    <property type="entry name" value="RNA POLYMERASE ECF-TYPE SIGMA FACTO"/>
    <property type="match status" value="1"/>
</dbReference>
<reference evidence="8" key="1">
    <citation type="submission" date="2019-08" db="EMBL/GenBank/DDBJ databases">
        <title>Complete genome sequence of a mangrove-derived Streptomyces xiamenensis.</title>
        <authorList>
            <person name="Xu J."/>
        </authorList>
    </citation>
    <scope>NUCLEOTIDE SEQUENCE</scope>
    <source>
        <strain evidence="8">318</strain>
    </source>
</reference>
<dbReference type="GO" id="GO:0006352">
    <property type="term" value="P:DNA-templated transcription initiation"/>
    <property type="evidence" value="ECO:0007669"/>
    <property type="project" value="InterPro"/>
</dbReference>
<evidence type="ECO:0000256" key="4">
    <source>
        <dbReference type="ARBA" id="ARBA00023125"/>
    </source>
</evidence>
<protein>
    <submittedName>
        <fullName evidence="8">RNA polymerase, sigma-24 subunit, ECF subfamily</fullName>
    </submittedName>
</protein>
<dbReference type="HOGENOM" id="CLU_047691_9_4_11"/>
<evidence type="ECO:0000259" key="6">
    <source>
        <dbReference type="Pfam" id="PF04542"/>
    </source>
</evidence>